<keyword evidence="7" id="KW-0449">Lipoprotein</keyword>
<dbReference type="Pfam" id="PF13416">
    <property type="entry name" value="SBP_bac_8"/>
    <property type="match status" value="1"/>
</dbReference>
<dbReference type="Gene3D" id="3.40.190.10">
    <property type="entry name" value="Periplasmic binding protein-like II"/>
    <property type="match status" value="2"/>
</dbReference>
<accession>A0A9X1RNW4</accession>
<evidence type="ECO:0000313" key="8">
    <source>
        <dbReference type="EMBL" id="MCG5072199.1"/>
    </source>
</evidence>
<organism evidence="8 9">
    <name type="scientific">Paraburkholderia tagetis</name>
    <dbReference type="NCBI Taxonomy" id="2913261"/>
    <lineage>
        <taxon>Bacteria</taxon>
        <taxon>Pseudomonadati</taxon>
        <taxon>Pseudomonadota</taxon>
        <taxon>Betaproteobacteria</taxon>
        <taxon>Burkholderiales</taxon>
        <taxon>Burkholderiaceae</taxon>
        <taxon>Paraburkholderia</taxon>
    </lineage>
</organism>
<evidence type="ECO:0000256" key="1">
    <source>
        <dbReference type="ARBA" id="ARBA00004418"/>
    </source>
</evidence>
<gene>
    <name evidence="8" type="ORF">L5014_02290</name>
</gene>
<dbReference type="PANTHER" id="PTHR43649">
    <property type="entry name" value="ARABINOSE-BINDING PROTEIN-RELATED"/>
    <property type="match status" value="1"/>
</dbReference>
<evidence type="ECO:0000256" key="4">
    <source>
        <dbReference type="ARBA" id="ARBA00022729"/>
    </source>
</evidence>
<evidence type="ECO:0000256" key="6">
    <source>
        <dbReference type="ARBA" id="ARBA00023139"/>
    </source>
</evidence>
<dbReference type="EMBL" id="JAKLJA010000001">
    <property type="protein sequence ID" value="MCG5072199.1"/>
    <property type="molecule type" value="Genomic_DNA"/>
</dbReference>
<comment type="similarity">
    <text evidence="2">Belongs to the bacterial solute-binding protein 1 family.</text>
</comment>
<evidence type="ECO:0000313" key="9">
    <source>
        <dbReference type="Proteomes" id="UP001139308"/>
    </source>
</evidence>
<evidence type="ECO:0000256" key="7">
    <source>
        <dbReference type="ARBA" id="ARBA00023288"/>
    </source>
</evidence>
<dbReference type="AlphaFoldDB" id="A0A9X1RNW4"/>
<keyword evidence="3" id="KW-1003">Cell membrane</keyword>
<evidence type="ECO:0000256" key="5">
    <source>
        <dbReference type="ARBA" id="ARBA00023136"/>
    </source>
</evidence>
<comment type="caution">
    <text evidence="8">The sequence shown here is derived from an EMBL/GenBank/DDBJ whole genome shotgun (WGS) entry which is preliminary data.</text>
</comment>
<name>A0A9X1RNW4_9BURK</name>
<dbReference type="SUPFAM" id="SSF53850">
    <property type="entry name" value="Periplasmic binding protein-like II"/>
    <property type="match status" value="1"/>
</dbReference>
<comment type="subcellular location">
    <subcellularLocation>
        <location evidence="1">Periplasm</location>
    </subcellularLocation>
</comment>
<keyword evidence="4" id="KW-0732">Signal</keyword>
<dbReference type="GO" id="GO:0042597">
    <property type="term" value="C:periplasmic space"/>
    <property type="evidence" value="ECO:0007669"/>
    <property type="project" value="UniProtKB-SubCell"/>
</dbReference>
<keyword evidence="6" id="KW-0564">Palmitate</keyword>
<protein>
    <submittedName>
        <fullName evidence="8">Extracellular solute-binding protein</fullName>
    </submittedName>
</protein>
<sequence>MLQIAAEFNKLNPDVRVDVQFMIGNSVEENIKPRVAAGALPDFVSVNPNAYAAGLADHGILADLRQTSAWNNMLAPLKADWTSRHGKGFGISGGVATTMIYYNRAMFAKAGITQLPTDFDAFLRVCAQLKRAGFTPIMWSGGFPNMLGNGPFASGFANDVVANDPDWRNKMADGTLNLDTPAVADIFAKMAQIPQRGYVQPAFMTTGYDEGIRLFKEGKVAMAFEGSWSAGSMLHGNAFETGVFVPPWNTHGAQVVPVLGSETGFAVCETPGKAAALRFLEFMSGKGFLILQKKRHNISPFRENAGTAVSDPLIVDYTNAVRRYPVTASPYYSSLPSNTIEYVHGLMQDVLLHKITPGEAAKRLDQSIKNEAKMHYQ</sequence>
<dbReference type="InterPro" id="IPR050490">
    <property type="entry name" value="Bact_solute-bd_prot1"/>
</dbReference>
<dbReference type="Proteomes" id="UP001139308">
    <property type="component" value="Unassembled WGS sequence"/>
</dbReference>
<dbReference type="PANTHER" id="PTHR43649:SF33">
    <property type="entry name" value="POLYGALACTURONAN_RHAMNOGALACTURONAN-BINDING PROTEIN YTCQ"/>
    <property type="match status" value="1"/>
</dbReference>
<evidence type="ECO:0000256" key="2">
    <source>
        <dbReference type="ARBA" id="ARBA00008520"/>
    </source>
</evidence>
<keyword evidence="5" id="KW-0472">Membrane</keyword>
<dbReference type="InterPro" id="IPR006059">
    <property type="entry name" value="SBP"/>
</dbReference>
<evidence type="ECO:0000256" key="3">
    <source>
        <dbReference type="ARBA" id="ARBA00022475"/>
    </source>
</evidence>
<reference evidence="8" key="1">
    <citation type="submission" date="2022-01" db="EMBL/GenBank/DDBJ databases">
        <title>Genome sequence and assembly of Parabukholderia sp. RG36.</title>
        <authorList>
            <person name="Chhetri G."/>
        </authorList>
    </citation>
    <scope>NUCLEOTIDE SEQUENCE</scope>
    <source>
        <strain evidence="8">RG36</strain>
    </source>
</reference>
<proteinExistence type="inferred from homology"/>
<keyword evidence="9" id="KW-1185">Reference proteome</keyword>